<proteinExistence type="predicted"/>
<name>A0ABP6R0Z4_9ACTN</name>
<dbReference type="InterPro" id="IPR023772">
    <property type="entry name" value="DNA-bd_HTH_TetR-type_CS"/>
</dbReference>
<dbReference type="InterPro" id="IPR001647">
    <property type="entry name" value="HTH_TetR"/>
</dbReference>
<dbReference type="EMBL" id="BAAAUW010000015">
    <property type="protein sequence ID" value="GAA3264807.1"/>
    <property type="molecule type" value="Genomic_DNA"/>
</dbReference>
<dbReference type="Pfam" id="PF21597">
    <property type="entry name" value="TetR_C_43"/>
    <property type="match status" value="1"/>
</dbReference>
<gene>
    <name evidence="6" type="ORF">GCM10010469_34750</name>
</gene>
<dbReference type="PROSITE" id="PS50977">
    <property type="entry name" value="HTH_TETR_2"/>
    <property type="match status" value="1"/>
</dbReference>
<dbReference type="InterPro" id="IPR049445">
    <property type="entry name" value="TetR_SbtR-like_C"/>
</dbReference>
<comment type="caution">
    <text evidence="6">The sequence shown here is derived from an EMBL/GenBank/DDBJ whole genome shotgun (WGS) entry which is preliminary data.</text>
</comment>
<dbReference type="InterPro" id="IPR036271">
    <property type="entry name" value="Tet_transcr_reg_TetR-rel_C_sf"/>
</dbReference>
<dbReference type="RefSeq" id="WP_189365315.1">
    <property type="nucleotide sequence ID" value="NZ_BAAAUW010000015.1"/>
</dbReference>
<dbReference type="InterPro" id="IPR009057">
    <property type="entry name" value="Homeodomain-like_sf"/>
</dbReference>
<dbReference type="SUPFAM" id="SSF48498">
    <property type="entry name" value="Tetracyclin repressor-like, C-terminal domain"/>
    <property type="match status" value="1"/>
</dbReference>
<evidence type="ECO:0000256" key="4">
    <source>
        <dbReference type="PROSITE-ProRule" id="PRU00335"/>
    </source>
</evidence>
<evidence type="ECO:0000313" key="7">
    <source>
        <dbReference type="Proteomes" id="UP001500728"/>
    </source>
</evidence>
<keyword evidence="7" id="KW-1185">Reference proteome</keyword>
<dbReference type="Proteomes" id="UP001500728">
    <property type="component" value="Unassembled WGS sequence"/>
</dbReference>
<protein>
    <submittedName>
        <fullName evidence="6">TetR/AcrR family transcriptional regulator</fullName>
    </submittedName>
</protein>
<evidence type="ECO:0000313" key="6">
    <source>
        <dbReference type="EMBL" id="GAA3264807.1"/>
    </source>
</evidence>
<dbReference type="Gene3D" id="1.10.357.10">
    <property type="entry name" value="Tetracycline Repressor, domain 2"/>
    <property type="match status" value="1"/>
</dbReference>
<accession>A0ABP6R0Z4</accession>
<evidence type="ECO:0000256" key="3">
    <source>
        <dbReference type="ARBA" id="ARBA00023163"/>
    </source>
</evidence>
<evidence type="ECO:0000256" key="1">
    <source>
        <dbReference type="ARBA" id="ARBA00023015"/>
    </source>
</evidence>
<dbReference type="SUPFAM" id="SSF46689">
    <property type="entry name" value="Homeodomain-like"/>
    <property type="match status" value="1"/>
</dbReference>
<dbReference type="PANTHER" id="PTHR30055:SF234">
    <property type="entry name" value="HTH-TYPE TRANSCRIPTIONAL REGULATOR BETI"/>
    <property type="match status" value="1"/>
</dbReference>
<organism evidence="6 7">
    <name type="scientific">Streptomyces labedae</name>
    <dbReference type="NCBI Taxonomy" id="285569"/>
    <lineage>
        <taxon>Bacteria</taxon>
        <taxon>Bacillati</taxon>
        <taxon>Actinomycetota</taxon>
        <taxon>Actinomycetes</taxon>
        <taxon>Kitasatosporales</taxon>
        <taxon>Streptomycetaceae</taxon>
        <taxon>Streptomyces</taxon>
    </lineage>
</organism>
<keyword evidence="1" id="KW-0805">Transcription regulation</keyword>
<dbReference type="Pfam" id="PF00440">
    <property type="entry name" value="TetR_N"/>
    <property type="match status" value="1"/>
</dbReference>
<dbReference type="PROSITE" id="PS01081">
    <property type="entry name" value="HTH_TETR_1"/>
    <property type="match status" value="1"/>
</dbReference>
<dbReference type="PRINTS" id="PR00455">
    <property type="entry name" value="HTHTETR"/>
</dbReference>
<dbReference type="PANTHER" id="PTHR30055">
    <property type="entry name" value="HTH-TYPE TRANSCRIPTIONAL REGULATOR RUTR"/>
    <property type="match status" value="1"/>
</dbReference>
<reference evidence="7" key="1">
    <citation type="journal article" date="2019" name="Int. J. Syst. Evol. Microbiol.">
        <title>The Global Catalogue of Microorganisms (GCM) 10K type strain sequencing project: providing services to taxonomists for standard genome sequencing and annotation.</title>
        <authorList>
            <consortium name="The Broad Institute Genomics Platform"/>
            <consortium name="The Broad Institute Genome Sequencing Center for Infectious Disease"/>
            <person name="Wu L."/>
            <person name="Ma J."/>
        </authorList>
    </citation>
    <scope>NUCLEOTIDE SEQUENCE [LARGE SCALE GENOMIC DNA]</scope>
    <source>
        <strain evidence="7">JCM 9381</strain>
    </source>
</reference>
<feature type="DNA-binding region" description="H-T-H motif" evidence="4">
    <location>
        <begin position="34"/>
        <end position="53"/>
    </location>
</feature>
<keyword evidence="2 4" id="KW-0238">DNA-binding</keyword>
<dbReference type="InterPro" id="IPR050109">
    <property type="entry name" value="HTH-type_TetR-like_transc_reg"/>
</dbReference>
<sequence length="205" mass="21958">MNATPSPRADARQNRRRLIAATREAISSRGLDVSALDIATAAGLGVGTLYRRFGTKEALLDAVVLGLYDELCDTARACMTRADAWEGLSEFVMELAKAHRDNRGLASVTAACDQQPSPELAQRTAALQEAVTDLTERARATGLLRADVTWQDIIICSRAALDTQHCLGVDAGPEGWRRIITILLDGLRAPGHTALAGPQPRTTGI</sequence>
<feature type="domain" description="HTH tetR-type" evidence="5">
    <location>
        <begin position="12"/>
        <end position="71"/>
    </location>
</feature>
<keyword evidence="3" id="KW-0804">Transcription</keyword>
<evidence type="ECO:0000256" key="2">
    <source>
        <dbReference type="ARBA" id="ARBA00023125"/>
    </source>
</evidence>
<evidence type="ECO:0000259" key="5">
    <source>
        <dbReference type="PROSITE" id="PS50977"/>
    </source>
</evidence>